<evidence type="ECO:0000313" key="2">
    <source>
        <dbReference type="Proteomes" id="UP000053259"/>
    </source>
</evidence>
<dbReference type="GeneID" id="27315879"/>
<proteinExistence type="predicted"/>
<dbReference type="AlphaFoldDB" id="A0A0D1XEF9"/>
<dbReference type="VEuPathDB" id="FungiDB:PV09_07906"/>
<sequence>MGHLEHTMQPFRFMDLPAELRDQIYTHLLNPEDNCTIGEDGIIAKYNYDLRFFRTCKQVYAEAKRMLQVLPWNTFARIETPWEEAQEHVRVEGMVPILMTGKAAETFSQVHVRIVIDAPFHQQDENENKKFIVFVHDLDRFTKMWMYSDLSYAGDLNPHLRLRLYLRNPSVPDGDDYVKMTKKLQRKILLPFGNVKNLRDTKVISEDPGITVDKDIEDEMRKRMLTPYKSAEQCLGESKKLMEEGDKFCEAVEGDSNGKGNATPDYHAAIEKYIESFAAMHIVCIKRRRSIWGDAWFDRFLTSGAFRGKHGQIVRLCLRVELVSKITNAYVRLGMASDQPKRLEYLSEAHFWGMRTINLLREHVNPHDAPHDNFPNDARRAMGMTYLRTGMAGMEMAKYVPLALDDAMRGTGDQSMRHASKRLLLAARRWCPNDDEVEKVLWSYGLS</sequence>
<dbReference type="HOGENOM" id="CLU_040833_0_0_1"/>
<organism evidence="1 2">
    <name type="scientific">Verruconis gallopava</name>
    <dbReference type="NCBI Taxonomy" id="253628"/>
    <lineage>
        <taxon>Eukaryota</taxon>
        <taxon>Fungi</taxon>
        <taxon>Dikarya</taxon>
        <taxon>Ascomycota</taxon>
        <taxon>Pezizomycotina</taxon>
        <taxon>Dothideomycetes</taxon>
        <taxon>Pleosporomycetidae</taxon>
        <taxon>Venturiales</taxon>
        <taxon>Sympoventuriaceae</taxon>
        <taxon>Verruconis</taxon>
    </lineage>
</organism>
<evidence type="ECO:0000313" key="1">
    <source>
        <dbReference type="EMBL" id="KIW00551.1"/>
    </source>
</evidence>
<dbReference type="Proteomes" id="UP000053259">
    <property type="component" value="Unassembled WGS sequence"/>
</dbReference>
<dbReference type="OrthoDB" id="5229512at2759"/>
<dbReference type="InParanoid" id="A0A0D1XEF9"/>
<protein>
    <recommendedName>
        <fullName evidence="3">F-box domain-containing protein</fullName>
    </recommendedName>
</protein>
<gene>
    <name evidence="1" type="ORF">PV09_07906</name>
</gene>
<accession>A0A0D1XEF9</accession>
<name>A0A0D1XEF9_9PEZI</name>
<evidence type="ECO:0008006" key="3">
    <source>
        <dbReference type="Google" id="ProtNLM"/>
    </source>
</evidence>
<reference evidence="1 2" key="1">
    <citation type="submission" date="2015-01" db="EMBL/GenBank/DDBJ databases">
        <title>The Genome Sequence of Ochroconis gallopava CBS43764.</title>
        <authorList>
            <consortium name="The Broad Institute Genomics Platform"/>
            <person name="Cuomo C."/>
            <person name="de Hoog S."/>
            <person name="Gorbushina A."/>
            <person name="Stielow B."/>
            <person name="Teixiera M."/>
            <person name="Abouelleil A."/>
            <person name="Chapman S.B."/>
            <person name="Priest M."/>
            <person name="Young S.K."/>
            <person name="Wortman J."/>
            <person name="Nusbaum C."/>
            <person name="Birren B."/>
        </authorList>
    </citation>
    <scope>NUCLEOTIDE SEQUENCE [LARGE SCALE GENOMIC DNA]</scope>
    <source>
        <strain evidence="1 2">CBS 43764</strain>
    </source>
</reference>
<dbReference type="STRING" id="253628.A0A0D1XEF9"/>
<dbReference type="EMBL" id="KN847562">
    <property type="protein sequence ID" value="KIW00551.1"/>
    <property type="molecule type" value="Genomic_DNA"/>
</dbReference>
<keyword evidence="2" id="KW-1185">Reference proteome</keyword>
<dbReference type="RefSeq" id="XP_016210420.1">
    <property type="nucleotide sequence ID" value="XM_016361738.1"/>
</dbReference>